<feature type="domain" description="C2H2-type" evidence="2">
    <location>
        <begin position="658"/>
        <end position="680"/>
    </location>
</feature>
<feature type="region of interest" description="Disordered" evidence="1">
    <location>
        <begin position="714"/>
        <end position="738"/>
    </location>
</feature>
<sequence length="738" mass="80402">MKRFEISSDLSLSPESLQQLSSNLAPKVEDSVVGGADKVEMRAGDRVRDETQSEAAESSECNCELGLARAYLTSLRVSEALEDLAEYCTELVEEYMEDIETADETDLSAECRMHIHTLLYYEQYETQLRVTKLEKVKNHFENKFQRYKERYGVTLVEAATTNSQDLVERKAVDVLAKVDIQGKPTDEECKAAIVKLFKEAGGDLPGGLESLAPPTSPSIRPPEVSAPTAFVERGQDETTRVMEKWATGETEEQSFSEKPSERDLVSCSAASLTQCEQANALTGSAASQSTLLSVFPPLPSYFGFLQTASASSEPFRAPSVTIGGGKEVSPSLPEVAVGVDERERESQREARVPQLSPHSSQATEVHLIAGGGGLQRSPGAPLPRLPESDAPSSPQSHGGSMGGSPKMLKVGAHPKSPELSAGGSPKREPEEDELATVRPLYACSVFLQAHYPFDYETLFAQILAISKFVCPDLLLVNETAPPAAASASEVSKKKSGIPRVWRQGNTASVSMACGMDTKGAVSDGLAEAVAEEARRVTERLKRAWMALTSENHQEIHLTPEIFSAWLQHIRSSSCTFALSGPDRKMELSVRPEHNRINDVMVGLITPEHPSDTVFWPARWFDPLGRAIIYRVGREQGPEEKGRNVGARGAGGGGQRFFCYVCLETLESEGAVKEHLKRGAHMQNFKKYQRDVEEPPLTDEIFYHDGIPFVKVQPGDIAASPNDKGATRMSTGATSAAKQ</sequence>
<accession>A0A0G4GY72</accession>
<evidence type="ECO:0000256" key="1">
    <source>
        <dbReference type="SAM" id="MobiDB-lite"/>
    </source>
</evidence>
<evidence type="ECO:0000313" key="3">
    <source>
        <dbReference type="EMBL" id="CEM36044.1"/>
    </source>
</evidence>
<dbReference type="InterPro" id="IPR013087">
    <property type="entry name" value="Znf_C2H2_type"/>
</dbReference>
<feature type="compositionally biased region" description="Polar residues" evidence="1">
    <location>
        <begin position="727"/>
        <end position="738"/>
    </location>
</feature>
<dbReference type="EMBL" id="CDMZ01001674">
    <property type="protein sequence ID" value="CEM36044.1"/>
    <property type="molecule type" value="Genomic_DNA"/>
</dbReference>
<dbReference type="AlphaFoldDB" id="A0A0G4GY72"/>
<dbReference type="PROSITE" id="PS00028">
    <property type="entry name" value="ZINC_FINGER_C2H2_1"/>
    <property type="match status" value="1"/>
</dbReference>
<feature type="compositionally biased region" description="Basic and acidic residues" evidence="1">
    <location>
        <begin position="37"/>
        <end position="51"/>
    </location>
</feature>
<gene>
    <name evidence="3" type="ORF">Cvel_23879</name>
</gene>
<dbReference type="VEuPathDB" id="CryptoDB:Cvel_23879"/>
<feature type="compositionally biased region" description="Basic and acidic residues" evidence="1">
    <location>
        <begin position="339"/>
        <end position="351"/>
    </location>
</feature>
<feature type="region of interest" description="Disordered" evidence="1">
    <location>
        <begin position="35"/>
        <end position="55"/>
    </location>
</feature>
<feature type="region of interest" description="Disordered" evidence="1">
    <location>
        <begin position="337"/>
        <end position="433"/>
    </location>
</feature>
<proteinExistence type="predicted"/>
<protein>
    <recommendedName>
        <fullName evidence="2">C2H2-type domain-containing protein</fullName>
    </recommendedName>
</protein>
<organism evidence="3">
    <name type="scientific">Chromera velia CCMP2878</name>
    <dbReference type="NCBI Taxonomy" id="1169474"/>
    <lineage>
        <taxon>Eukaryota</taxon>
        <taxon>Sar</taxon>
        <taxon>Alveolata</taxon>
        <taxon>Colpodellida</taxon>
        <taxon>Chromeraceae</taxon>
        <taxon>Chromera</taxon>
    </lineage>
</organism>
<evidence type="ECO:0000259" key="2">
    <source>
        <dbReference type="PROSITE" id="PS00028"/>
    </source>
</evidence>
<reference evidence="3" key="1">
    <citation type="submission" date="2014-11" db="EMBL/GenBank/DDBJ databases">
        <authorList>
            <person name="Otto D Thomas"/>
            <person name="Naeem Raeece"/>
        </authorList>
    </citation>
    <scope>NUCLEOTIDE SEQUENCE</scope>
</reference>
<name>A0A0G4GY72_9ALVE</name>